<dbReference type="GO" id="GO:0004674">
    <property type="term" value="F:protein serine/threonine kinase activity"/>
    <property type="evidence" value="ECO:0007669"/>
    <property type="project" value="UniProtKB-EC"/>
</dbReference>
<evidence type="ECO:0000313" key="2">
    <source>
        <dbReference type="Proteomes" id="UP000218263"/>
    </source>
</evidence>
<dbReference type="InterPro" id="IPR011042">
    <property type="entry name" value="6-blade_b-propeller_TolB-like"/>
</dbReference>
<dbReference type="AlphaFoldDB" id="A0A0X8X1U3"/>
<protein>
    <submittedName>
        <fullName evidence="1">Serine/threonine-protein kinase PknD</fullName>
        <ecNumber evidence="1">2.7.11.1</ecNumber>
    </submittedName>
</protein>
<dbReference type="Gene3D" id="2.120.10.30">
    <property type="entry name" value="TolB, C-terminal domain"/>
    <property type="match status" value="3"/>
</dbReference>
<dbReference type="PANTHER" id="PTHR13833:SF71">
    <property type="entry name" value="NHL DOMAIN-CONTAINING PROTEIN"/>
    <property type="match status" value="1"/>
</dbReference>
<dbReference type="CDD" id="cd14953">
    <property type="entry name" value="NHL_like_1"/>
    <property type="match status" value="1"/>
</dbReference>
<dbReference type="PANTHER" id="PTHR13833">
    <property type="match status" value="1"/>
</dbReference>
<keyword evidence="1" id="KW-0808">Transferase</keyword>
<keyword evidence="1" id="KW-0418">Kinase</keyword>
<gene>
    <name evidence="1" type="primary">pknD_9</name>
    <name evidence="1" type="ORF">MgSA37_02388</name>
</gene>
<dbReference type="Pfam" id="PF01436">
    <property type="entry name" value="NHL"/>
    <property type="match status" value="5"/>
</dbReference>
<keyword evidence="2" id="KW-1185">Reference proteome</keyword>
<evidence type="ECO:0000313" key="1">
    <source>
        <dbReference type="EMBL" id="BAU54214.1"/>
    </source>
</evidence>
<dbReference type="InterPro" id="IPR001258">
    <property type="entry name" value="NHL_repeat"/>
</dbReference>
<sequence length="362" mass="36402">MPLKNLNANPHHPASIKNSFFLLAIVALFIAACGNELEFNKVPASSAVSVSTLAGSGAQGSINSTGAYATFYQPTGVAVDAAGNVYVADFRNNLIRKISPTAAVTTFAGSTEGFANGTGTYALFNQPTGVAVDVAGNIYVADNINQLIRKISPAGVVTTLAGSGARGNANGPAAGASFNYPQGVAVDATGNVYVADYGNNLIRKISNTGMVTTLAGKDSAGANNGADTSATFNQPTGVAVDAAGNVYVADEGNNLIREISPAGVVSTFAGSGARGADNATGTKASFNGPTGVAVDASGNVYVADYGNNIVREITPAGVVTTLGVTGTTASKLFKGPYGIALDVAGNVYVADYGYNMILKISK</sequence>
<accession>A0A0X8X1U3</accession>
<proteinExistence type="predicted"/>
<dbReference type="SUPFAM" id="SSF101898">
    <property type="entry name" value="NHL repeat"/>
    <property type="match status" value="1"/>
</dbReference>
<reference evidence="1 2" key="1">
    <citation type="submission" date="2015-12" db="EMBL/GenBank/DDBJ databases">
        <title>Genome sequence of Mucilaginibacter gotjawali.</title>
        <authorList>
            <person name="Lee J.S."/>
            <person name="Lee K.C."/>
            <person name="Kim K.K."/>
            <person name="Lee B.W."/>
        </authorList>
    </citation>
    <scope>NUCLEOTIDE SEQUENCE [LARGE SCALE GENOMIC DNA]</scope>
    <source>
        <strain evidence="1 2">SA3-7</strain>
    </source>
</reference>
<dbReference type="KEGG" id="mgot:MgSA37_02388"/>
<dbReference type="PROSITE" id="PS51125">
    <property type="entry name" value="NHL"/>
    <property type="match status" value="4"/>
</dbReference>
<organism evidence="1 2">
    <name type="scientific">Mucilaginibacter gotjawali</name>
    <dbReference type="NCBI Taxonomy" id="1550579"/>
    <lineage>
        <taxon>Bacteria</taxon>
        <taxon>Pseudomonadati</taxon>
        <taxon>Bacteroidota</taxon>
        <taxon>Sphingobacteriia</taxon>
        <taxon>Sphingobacteriales</taxon>
        <taxon>Sphingobacteriaceae</taxon>
        <taxon>Mucilaginibacter</taxon>
    </lineage>
</organism>
<dbReference type="GO" id="GO:0016829">
    <property type="term" value="F:lyase activity"/>
    <property type="evidence" value="ECO:0007669"/>
    <property type="project" value="UniProtKB-KW"/>
</dbReference>
<name>A0A0X8X1U3_9SPHI</name>
<dbReference type="EMBL" id="AP017313">
    <property type="protein sequence ID" value="BAU54214.1"/>
    <property type="molecule type" value="Genomic_DNA"/>
</dbReference>
<dbReference type="Proteomes" id="UP000218263">
    <property type="component" value="Chromosome"/>
</dbReference>
<dbReference type="PROSITE" id="PS51257">
    <property type="entry name" value="PROKAR_LIPOPROTEIN"/>
    <property type="match status" value="1"/>
</dbReference>
<dbReference type="RefSeq" id="WP_096352076.1">
    <property type="nucleotide sequence ID" value="NZ_AP017313.1"/>
</dbReference>
<dbReference type="OrthoDB" id="791543at2"/>
<dbReference type="EC" id="2.7.11.1" evidence="1"/>